<dbReference type="InterPro" id="IPR050863">
    <property type="entry name" value="CenT-Element_Derived"/>
</dbReference>
<reference evidence="6" key="1">
    <citation type="submission" date="2012-09" db="EMBL/GenBank/DDBJ databases">
        <title>Genome sequencing and comparative transcriptomics of race 1 and race 4 of banana pathogen: Fusarium oxysporum f. sp. cubense.</title>
        <authorList>
            <person name="Fang X."/>
            <person name="Huang J."/>
        </authorList>
    </citation>
    <scope>NUCLEOTIDE SEQUENCE [LARGE SCALE GENOMIC DNA]</scope>
    <source>
        <strain evidence="6">race 4</strain>
    </source>
</reference>
<evidence type="ECO:0000256" key="3">
    <source>
        <dbReference type="ARBA" id="ARBA00023242"/>
    </source>
</evidence>
<dbReference type="InterPro" id="IPR004875">
    <property type="entry name" value="DDE_SF_endonuclease_dom"/>
</dbReference>
<evidence type="ECO:0000313" key="5">
    <source>
        <dbReference type="EMBL" id="EMT73539.1"/>
    </source>
</evidence>
<dbReference type="PROSITE" id="PS51253">
    <property type="entry name" value="HTH_CENPB"/>
    <property type="match status" value="1"/>
</dbReference>
<dbReference type="OrthoDB" id="5396311at2759"/>
<evidence type="ECO:0000313" key="6">
    <source>
        <dbReference type="Proteomes" id="UP000016929"/>
    </source>
</evidence>
<dbReference type="Pfam" id="PF05225">
    <property type="entry name" value="HTH_psq"/>
    <property type="match status" value="1"/>
</dbReference>
<feature type="domain" description="HTH CENPB-type" evidence="4">
    <location>
        <begin position="48"/>
        <end position="118"/>
    </location>
</feature>
<dbReference type="STRING" id="1229665.N1S5Z8"/>
<sequence length="508" mass="57882">MPSYTEEDMLKAINLVQNGQSTVKAAEEASVPRSSLRRRLQGIMPKNKAHIDQQRLGPAVEADLISFLRLQDTLCTPLTHFQIRQLVIRILSLQGNNKPLGKHWVTRFIARSERIKTLKAIRVEYKRIEGAKAVIIRSWFDQLKDPEVTIIRGCNRWNMDETGIFQGVGINGLVVGQSEKRKTLKRSPHRRSWVTITEAICADGTALPPFVIFKGDQPQQQWFPKDPSFLGNWRFATSPKGWTTNEIAALWLKEVFIPLALPKKEGEKRLLFLDGHDSHLTDEFIFLCFKHNIHPCYLPPHTSHVLQPLDLTIFSFLKLIYRRELEMEAPLVEQGNTAKTAFLRCYFKARAAAFTEERIRAGWLASGLWPINVMRPLSSKYVVPDENEAQAAQLGNLTTPPANTSSQLPYLSTPHKLSDVMQLARAELGNKALTPTKRHLFRTIGKGLDERAVELALIMDENRILSEKIDQSQVSKRRKLTLDPNQKVYGLKEVYEARDTIVVKTGRK</sequence>
<dbReference type="PANTHER" id="PTHR19303">
    <property type="entry name" value="TRANSPOSON"/>
    <property type="match status" value="1"/>
</dbReference>
<reference evidence="6" key="2">
    <citation type="journal article" date="2014" name="PLoS ONE">
        <title>Genome and Transcriptome Analysis of the Fungal Pathogen Fusarium oxysporum f. sp. cubense Causing Banana Vascular Wilt Disease.</title>
        <authorList>
            <person name="Guo L."/>
            <person name="Han L."/>
            <person name="Yang L."/>
            <person name="Zeng H."/>
            <person name="Fan D."/>
            <person name="Zhu Y."/>
            <person name="Feng Y."/>
            <person name="Wang G."/>
            <person name="Peng C."/>
            <person name="Jiang X."/>
            <person name="Zhou D."/>
            <person name="Ni P."/>
            <person name="Liang C."/>
            <person name="Liu L."/>
            <person name="Wang J."/>
            <person name="Mao C."/>
            <person name="Fang X."/>
            <person name="Peng M."/>
            <person name="Huang J."/>
        </authorList>
    </citation>
    <scope>NUCLEOTIDE SEQUENCE [LARGE SCALE GENOMIC DNA]</scope>
    <source>
        <strain evidence="6">race 4</strain>
    </source>
</reference>
<keyword evidence="2" id="KW-0238">DNA-binding</keyword>
<evidence type="ECO:0000256" key="2">
    <source>
        <dbReference type="ARBA" id="ARBA00023125"/>
    </source>
</evidence>
<dbReference type="Gene3D" id="1.10.10.60">
    <property type="entry name" value="Homeodomain-like"/>
    <property type="match status" value="1"/>
</dbReference>
<proteinExistence type="predicted"/>
<evidence type="ECO:0000256" key="1">
    <source>
        <dbReference type="ARBA" id="ARBA00004123"/>
    </source>
</evidence>
<dbReference type="InterPro" id="IPR007889">
    <property type="entry name" value="HTH_Psq"/>
</dbReference>
<protein>
    <submittedName>
        <fullName evidence="5">Pogo transposable element with ZNF domain</fullName>
    </submittedName>
</protein>
<dbReference type="AlphaFoldDB" id="N1S5Z8"/>
<dbReference type="EMBL" id="KB726230">
    <property type="protein sequence ID" value="EMT73539.1"/>
    <property type="molecule type" value="Genomic_DNA"/>
</dbReference>
<gene>
    <name evidence="5" type="ORF">FOC4_g10001505</name>
</gene>
<dbReference type="GO" id="GO:0005634">
    <property type="term" value="C:nucleus"/>
    <property type="evidence" value="ECO:0007669"/>
    <property type="project" value="UniProtKB-SubCell"/>
</dbReference>
<organism evidence="5 6">
    <name type="scientific">Fusarium oxysporum f. sp. cubense (strain race 4)</name>
    <name type="common">Panama disease fungus</name>
    <dbReference type="NCBI Taxonomy" id="2502994"/>
    <lineage>
        <taxon>Eukaryota</taxon>
        <taxon>Fungi</taxon>
        <taxon>Dikarya</taxon>
        <taxon>Ascomycota</taxon>
        <taxon>Pezizomycotina</taxon>
        <taxon>Sordariomycetes</taxon>
        <taxon>Hypocreomycetidae</taxon>
        <taxon>Hypocreales</taxon>
        <taxon>Nectriaceae</taxon>
        <taxon>Fusarium</taxon>
        <taxon>Fusarium oxysporum species complex</taxon>
    </lineage>
</organism>
<comment type="subcellular location">
    <subcellularLocation>
        <location evidence="1">Nucleus</location>
    </subcellularLocation>
</comment>
<dbReference type="Pfam" id="PF03184">
    <property type="entry name" value="DDE_1"/>
    <property type="match status" value="1"/>
</dbReference>
<accession>N1S5Z8</accession>
<dbReference type="InterPro" id="IPR009057">
    <property type="entry name" value="Homeodomain-like_sf"/>
</dbReference>
<keyword evidence="3" id="KW-0539">Nucleus</keyword>
<dbReference type="SUPFAM" id="SSF46689">
    <property type="entry name" value="Homeodomain-like"/>
    <property type="match status" value="1"/>
</dbReference>
<name>N1S5Z8_FUSC4</name>
<dbReference type="Proteomes" id="UP000016929">
    <property type="component" value="Unassembled WGS sequence"/>
</dbReference>
<dbReference type="GO" id="GO:0003677">
    <property type="term" value="F:DNA binding"/>
    <property type="evidence" value="ECO:0007669"/>
    <property type="project" value="UniProtKB-KW"/>
</dbReference>
<dbReference type="InterPro" id="IPR006600">
    <property type="entry name" value="HTH_CenpB_DNA-bd_dom"/>
</dbReference>
<evidence type="ECO:0000259" key="4">
    <source>
        <dbReference type="PROSITE" id="PS51253"/>
    </source>
</evidence>
<keyword evidence="6" id="KW-1185">Reference proteome</keyword>
<dbReference type="HOGENOM" id="CLU_013929_20_3_1"/>
<dbReference type="PANTHER" id="PTHR19303:SF74">
    <property type="entry name" value="POGO TRANSPOSABLE ELEMENT WITH KRAB DOMAIN"/>
    <property type="match status" value="1"/>
</dbReference>